<dbReference type="SMART" id="SM00232">
    <property type="entry name" value="JAB_MPN"/>
    <property type="match status" value="1"/>
</dbReference>
<reference evidence="9 10" key="1">
    <citation type="submission" date="2016-09" db="EMBL/GenBank/DDBJ databases">
        <title>Phylogenomics of Achromobacter.</title>
        <authorList>
            <person name="Jeukens J."/>
            <person name="Freschi L."/>
            <person name="Vincent A.T."/>
            <person name="Emond-Rheault J.-G."/>
            <person name="Kukavica-Ibrulj I."/>
            <person name="Charette S.J."/>
            <person name="Levesque R.C."/>
        </authorList>
    </citation>
    <scope>NUCLEOTIDE SEQUENCE [LARGE SCALE GENOMIC DNA]</scope>
    <source>
        <strain evidence="9 10">AUS488</strain>
    </source>
</reference>
<organism evidence="9 10">
    <name type="scientific">Alcaligenes xylosoxydans xylosoxydans</name>
    <name type="common">Achromobacter xylosoxidans</name>
    <dbReference type="NCBI Taxonomy" id="85698"/>
    <lineage>
        <taxon>Bacteria</taxon>
        <taxon>Pseudomonadati</taxon>
        <taxon>Pseudomonadota</taxon>
        <taxon>Betaproteobacteria</taxon>
        <taxon>Burkholderiales</taxon>
        <taxon>Alcaligenaceae</taxon>
        <taxon>Achromobacter</taxon>
    </lineage>
</organism>
<dbReference type="GO" id="GO:0008235">
    <property type="term" value="F:metalloexopeptidase activity"/>
    <property type="evidence" value="ECO:0007669"/>
    <property type="project" value="TreeGrafter"/>
</dbReference>
<dbReference type="InterPro" id="IPR000064">
    <property type="entry name" value="NLP_P60_dom"/>
</dbReference>
<accession>A0A1R1JQR4</accession>
<dbReference type="Gene3D" id="3.40.140.10">
    <property type="entry name" value="Cytidine Deaminase, domain 2"/>
    <property type="match status" value="1"/>
</dbReference>
<protein>
    <submittedName>
        <fullName evidence="9">Hydrolase Nlp/P60</fullName>
    </submittedName>
</protein>
<dbReference type="InterPro" id="IPR051929">
    <property type="entry name" value="VirAsm_ModProt"/>
</dbReference>
<evidence type="ECO:0000256" key="4">
    <source>
        <dbReference type="ARBA" id="ARBA00022801"/>
    </source>
</evidence>
<dbReference type="SUPFAM" id="SSF102712">
    <property type="entry name" value="JAB1/MPN domain"/>
    <property type="match status" value="1"/>
</dbReference>
<dbReference type="Pfam" id="PF00877">
    <property type="entry name" value="NLPC_P60"/>
    <property type="match status" value="1"/>
</dbReference>
<gene>
    <name evidence="9" type="ORF">BIZ92_12035</name>
</gene>
<dbReference type="Proteomes" id="UP000187251">
    <property type="component" value="Unassembled WGS sequence"/>
</dbReference>
<dbReference type="EMBL" id="MJMN01000024">
    <property type="protein sequence ID" value="OMG83435.1"/>
    <property type="molecule type" value="Genomic_DNA"/>
</dbReference>
<evidence type="ECO:0000256" key="3">
    <source>
        <dbReference type="ARBA" id="ARBA00022723"/>
    </source>
</evidence>
<dbReference type="GO" id="GO:0006508">
    <property type="term" value="P:proteolysis"/>
    <property type="evidence" value="ECO:0007669"/>
    <property type="project" value="UniProtKB-KW"/>
</dbReference>
<dbReference type="OrthoDB" id="1494599at2"/>
<evidence type="ECO:0000256" key="1">
    <source>
        <dbReference type="ARBA" id="ARBA00007074"/>
    </source>
</evidence>
<keyword evidence="3" id="KW-0479">Metal-binding</keyword>
<evidence type="ECO:0000259" key="8">
    <source>
        <dbReference type="PROSITE" id="PS51935"/>
    </source>
</evidence>
<evidence type="ECO:0000313" key="9">
    <source>
        <dbReference type="EMBL" id="OMG83435.1"/>
    </source>
</evidence>
<dbReference type="InterPro" id="IPR038765">
    <property type="entry name" value="Papain-like_cys_pep_sf"/>
</dbReference>
<dbReference type="RefSeq" id="WP_076413850.1">
    <property type="nucleotide sequence ID" value="NZ_AP028040.1"/>
</dbReference>
<evidence type="ECO:0000256" key="2">
    <source>
        <dbReference type="ARBA" id="ARBA00022670"/>
    </source>
</evidence>
<dbReference type="PANTHER" id="PTHR34858:SF1">
    <property type="entry name" value="CYSO-CYSTEINE PEPTIDASE"/>
    <property type="match status" value="1"/>
</dbReference>
<keyword evidence="7" id="KW-0482">Metalloprotease</keyword>
<dbReference type="InterPro" id="IPR000555">
    <property type="entry name" value="JAMM/MPN+_dom"/>
</dbReference>
<evidence type="ECO:0000256" key="7">
    <source>
        <dbReference type="ARBA" id="ARBA00023049"/>
    </source>
</evidence>
<dbReference type="Pfam" id="PF14464">
    <property type="entry name" value="Prok-JAB"/>
    <property type="match status" value="1"/>
</dbReference>
<name>A0A1R1JQR4_ALCXX</name>
<dbReference type="GO" id="GO:0008234">
    <property type="term" value="F:cysteine-type peptidase activity"/>
    <property type="evidence" value="ECO:0007669"/>
    <property type="project" value="UniProtKB-KW"/>
</dbReference>
<comment type="similarity">
    <text evidence="1">Belongs to the peptidase C40 family.</text>
</comment>
<evidence type="ECO:0000313" key="10">
    <source>
        <dbReference type="Proteomes" id="UP000187251"/>
    </source>
</evidence>
<dbReference type="GO" id="GO:0008270">
    <property type="term" value="F:zinc ion binding"/>
    <property type="evidence" value="ECO:0007669"/>
    <property type="project" value="TreeGrafter"/>
</dbReference>
<keyword evidence="5" id="KW-0788">Thiol protease</keyword>
<dbReference type="Gene3D" id="3.90.1720.10">
    <property type="entry name" value="endopeptidase domain like (from Nostoc punctiforme)"/>
    <property type="match status" value="1"/>
</dbReference>
<proteinExistence type="inferred from homology"/>
<evidence type="ECO:0000256" key="6">
    <source>
        <dbReference type="ARBA" id="ARBA00022833"/>
    </source>
</evidence>
<dbReference type="AlphaFoldDB" id="A0A1R1JQR4"/>
<dbReference type="CDD" id="cd08073">
    <property type="entry name" value="MPN_NLPC_P60"/>
    <property type="match status" value="1"/>
</dbReference>
<sequence>MLKRTMQAIRDHGVATYPQECCGLVLKAGRREWYVPCRNTAASEEHFVMSAQDYAAAEESGRIVAVVHSHPDAPALPSEADRVACEASGLPWYIVAVEKDLDGKVKAGEIRGFTPEGFQAPLLGRQFAHGVLDCYSLVRDWYARERGIRLPDFAREDGWWQPGHAGDLYMDHYAEAGFRPLAPHETMAPGDVVVMQVRSDRANHAGVFIGPQPLREAPDLFPLPDAMLHHLYGRDSERVVYGGFWREATRLVLRYGERT</sequence>
<feature type="domain" description="NlpC/P60" evidence="8">
    <location>
        <begin position="103"/>
        <end position="256"/>
    </location>
</feature>
<dbReference type="SUPFAM" id="SSF54001">
    <property type="entry name" value="Cysteine proteinases"/>
    <property type="match status" value="1"/>
</dbReference>
<keyword evidence="2" id="KW-0645">Protease</keyword>
<comment type="caution">
    <text evidence="9">The sequence shown here is derived from an EMBL/GenBank/DDBJ whole genome shotgun (WGS) entry which is preliminary data.</text>
</comment>
<dbReference type="PANTHER" id="PTHR34858">
    <property type="entry name" value="CYSO-CYSTEINE PEPTIDASE"/>
    <property type="match status" value="1"/>
</dbReference>
<evidence type="ECO:0000256" key="5">
    <source>
        <dbReference type="ARBA" id="ARBA00022807"/>
    </source>
</evidence>
<keyword evidence="4 9" id="KW-0378">Hydrolase</keyword>
<keyword evidence="6" id="KW-0862">Zinc</keyword>
<dbReference type="InterPro" id="IPR028090">
    <property type="entry name" value="JAB_dom_prok"/>
</dbReference>
<dbReference type="PROSITE" id="PS51935">
    <property type="entry name" value="NLPC_P60"/>
    <property type="match status" value="1"/>
</dbReference>